<feature type="compositionally biased region" description="Low complexity" evidence="1">
    <location>
        <begin position="536"/>
        <end position="551"/>
    </location>
</feature>
<reference evidence="5" key="1">
    <citation type="submission" date="2015-10" db="EMBL/GenBank/DDBJ databases">
        <authorList>
            <person name="Gilbert D.G."/>
        </authorList>
    </citation>
    <scope>NUCLEOTIDE SEQUENCE</scope>
</reference>
<dbReference type="InterPro" id="IPR048389">
    <property type="entry name" value="YciQ-like_C"/>
</dbReference>
<dbReference type="InterPro" id="IPR018702">
    <property type="entry name" value="DUF2207"/>
</dbReference>
<keyword evidence="2" id="KW-0472">Membrane</keyword>
<protein>
    <submittedName>
        <fullName evidence="5">Membrane protein</fullName>
    </submittedName>
</protein>
<dbReference type="AlphaFoldDB" id="A0A170PTA7"/>
<dbReference type="EMBL" id="CZQD01000019">
    <property type="protein sequence ID" value="CUS56186.1"/>
    <property type="molecule type" value="Genomic_DNA"/>
</dbReference>
<gene>
    <name evidence="5" type="ORF">MGWOODY_Hyp1979</name>
</gene>
<proteinExistence type="predicted"/>
<evidence type="ECO:0000313" key="5">
    <source>
        <dbReference type="EMBL" id="CUS56186.1"/>
    </source>
</evidence>
<evidence type="ECO:0000259" key="4">
    <source>
        <dbReference type="Pfam" id="PF20990"/>
    </source>
</evidence>
<feature type="transmembrane region" description="Helical" evidence="2">
    <location>
        <begin position="410"/>
        <end position="431"/>
    </location>
</feature>
<feature type="domain" description="DUF2207" evidence="3">
    <location>
        <begin position="24"/>
        <end position="213"/>
    </location>
</feature>
<keyword evidence="2" id="KW-0812">Transmembrane</keyword>
<evidence type="ECO:0000256" key="2">
    <source>
        <dbReference type="SAM" id="Phobius"/>
    </source>
</evidence>
<feature type="region of interest" description="Disordered" evidence="1">
    <location>
        <begin position="536"/>
        <end position="571"/>
    </location>
</feature>
<feature type="compositionally biased region" description="Gly residues" evidence="1">
    <location>
        <begin position="552"/>
        <end position="571"/>
    </location>
</feature>
<dbReference type="Pfam" id="PF09972">
    <property type="entry name" value="DUF2207"/>
    <property type="match status" value="1"/>
</dbReference>
<accession>A0A170PTA7</accession>
<feature type="transmembrane region" description="Helical" evidence="2">
    <location>
        <begin position="380"/>
        <end position="404"/>
    </location>
</feature>
<keyword evidence="2" id="KW-1133">Transmembrane helix</keyword>
<organism evidence="5">
    <name type="scientific">hydrothermal vent metagenome</name>
    <dbReference type="NCBI Taxonomy" id="652676"/>
    <lineage>
        <taxon>unclassified sequences</taxon>
        <taxon>metagenomes</taxon>
        <taxon>ecological metagenomes</taxon>
    </lineage>
</organism>
<evidence type="ECO:0000259" key="3">
    <source>
        <dbReference type="Pfam" id="PF09972"/>
    </source>
</evidence>
<evidence type="ECO:0000256" key="1">
    <source>
        <dbReference type="SAM" id="MobiDB-lite"/>
    </source>
</evidence>
<name>A0A170PTA7_9ZZZZ</name>
<feature type="transmembrane region" description="Helical" evidence="2">
    <location>
        <begin position="233"/>
        <end position="254"/>
    </location>
</feature>
<dbReference type="Pfam" id="PF20990">
    <property type="entry name" value="DUF2207_C"/>
    <property type="match status" value="1"/>
</dbReference>
<sequence length="571" mass="62354">MNVRALLLSLVGCLFALGAVAEEKIDSFDVSISVETDGDIEVSETIQVTSEGTRIRRGIFRDLPRYYADDEGQAGDKLPYQYDVRRVTRDGRREPYSVERDGNAFRIRIGDADVFLQHGSHTYEIEYEVKNQIRYFETHDELFWNVTGNYWLFPINQSAVRITLPEDARIVSQDAYTGGFGDVGSDYAYRQSGGAHVFEATRGFFPGEGMTVSLGLEKGVIEPLSLSDKGTLWWFRYGSLGLLIASFLGVLTFLTRSFRKVGEDPPKDPVFARYEPPKGLSPAAVHHIYYRGLRGHGALISTLISMGAKGLVDIDASEKKSTVLTRKSGVSATLSADEKQLDGDLFDGAGTRTLGGKYDASFTTAYSLFRKSISRKYGKAYFRWNLGYTLGAVVLTIAGIALAVSQTINWSWWHMAIILALAAMNGLFMYLMPAPTPKGQKVRAEIEGFKLYMEKAEKLQMNSVEVGSDAPPPMSVERYERFLPYAVALDVEKPWTKYFEKTLPTEAANYSPAWGHFGSRSFGSVGGMNDAIMSSMSTGVSSSLPQSSSSSGSGGGGFSGGGGGGGGGGGW</sequence>
<feature type="domain" description="Predicted membrane protein YciQ-like C-terminal" evidence="4">
    <location>
        <begin position="273"/>
        <end position="499"/>
    </location>
</feature>